<dbReference type="Proteomes" id="UP000597656">
    <property type="component" value="Unassembled WGS sequence"/>
</dbReference>
<feature type="compositionally biased region" description="Basic and acidic residues" evidence="1">
    <location>
        <begin position="36"/>
        <end position="46"/>
    </location>
</feature>
<evidence type="ECO:0000256" key="1">
    <source>
        <dbReference type="SAM" id="MobiDB-lite"/>
    </source>
</evidence>
<feature type="region of interest" description="Disordered" evidence="1">
    <location>
        <begin position="1"/>
        <end position="80"/>
    </location>
</feature>
<feature type="compositionally biased region" description="Basic residues" evidence="1">
    <location>
        <begin position="71"/>
        <end position="80"/>
    </location>
</feature>
<evidence type="ECO:0000313" key="3">
    <source>
        <dbReference type="Proteomes" id="UP000597656"/>
    </source>
</evidence>
<evidence type="ECO:0000313" key="2">
    <source>
        <dbReference type="EMBL" id="GGN24154.1"/>
    </source>
</evidence>
<name>A0ABQ2IRQ6_9PSEU</name>
<reference evidence="3" key="1">
    <citation type="journal article" date="2019" name="Int. J. Syst. Evol. Microbiol.">
        <title>The Global Catalogue of Microorganisms (GCM) 10K type strain sequencing project: providing services to taxonomists for standard genome sequencing and annotation.</title>
        <authorList>
            <consortium name="The Broad Institute Genomics Platform"/>
            <consortium name="The Broad Institute Genome Sequencing Center for Infectious Disease"/>
            <person name="Wu L."/>
            <person name="Ma J."/>
        </authorList>
    </citation>
    <scope>NUCLEOTIDE SEQUENCE [LARGE SCALE GENOMIC DNA]</scope>
    <source>
        <strain evidence="3">CGMCC 4.7319</strain>
    </source>
</reference>
<comment type="caution">
    <text evidence="2">The sequence shown here is derived from an EMBL/GenBank/DDBJ whole genome shotgun (WGS) entry which is preliminary data.</text>
</comment>
<proteinExistence type="predicted"/>
<organism evidence="2 3">
    <name type="scientific">Lentzea pudingi</name>
    <dbReference type="NCBI Taxonomy" id="1789439"/>
    <lineage>
        <taxon>Bacteria</taxon>
        <taxon>Bacillati</taxon>
        <taxon>Actinomycetota</taxon>
        <taxon>Actinomycetes</taxon>
        <taxon>Pseudonocardiales</taxon>
        <taxon>Pseudonocardiaceae</taxon>
        <taxon>Lentzea</taxon>
    </lineage>
</organism>
<dbReference type="EMBL" id="BMNC01000019">
    <property type="protein sequence ID" value="GGN24154.1"/>
    <property type="molecule type" value="Genomic_DNA"/>
</dbReference>
<gene>
    <name evidence="2" type="ORF">GCM10011609_77460</name>
</gene>
<protein>
    <submittedName>
        <fullName evidence="2">Uncharacterized protein</fullName>
    </submittedName>
</protein>
<keyword evidence="3" id="KW-1185">Reference proteome</keyword>
<accession>A0ABQ2IRQ6</accession>
<sequence>MQTGQPVQPGRFGGKVVVDESKTARTESSSLCDSAVSREPRRDRSRTAPWIDRTGRDDSCAAATHTAIGRPPHKLTNRRA</sequence>